<dbReference type="AlphaFoldDB" id="A0A8K0KBC7"/>
<feature type="compositionally biased region" description="Acidic residues" evidence="1">
    <location>
        <begin position="190"/>
        <end position="203"/>
    </location>
</feature>
<feature type="region of interest" description="Disordered" evidence="1">
    <location>
        <begin position="183"/>
        <end position="203"/>
    </location>
</feature>
<evidence type="ECO:0000256" key="1">
    <source>
        <dbReference type="SAM" id="MobiDB-lite"/>
    </source>
</evidence>
<organism evidence="2 3">
    <name type="scientific">Ladona fulva</name>
    <name type="common">Scarce chaser dragonfly</name>
    <name type="synonym">Libellula fulva</name>
    <dbReference type="NCBI Taxonomy" id="123851"/>
    <lineage>
        <taxon>Eukaryota</taxon>
        <taxon>Metazoa</taxon>
        <taxon>Ecdysozoa</taxon>
        <taxon>Arthropoda</taxon>
        <taxon>Hexapoda</taxon>
        <taxon>Insecta</taxon>
        <taxon>Pterygota</taxon>
        <taxon>Palaeoptera</taxon>
        <taxon>Odonata</taxon>
        <taxon>Epiprocta</taxon>
        <taxon>Anisoptera</taxon>
        <taxon>Libelluloidea</taxon>
        <taxon>Libellulidae</taxon>
        <taxon>Ladona</taxon>
    </lineage>
</organism>
<evidence type="ECO:0000313" key="2">
    <source>
        <dbReference type="EMBL" id="KAG8231790.1"/>
    </source>
</evidence>
<protein>
    <submittedName>
        <fullName evidence="2">Uncharacterized protein</fullName>
    </submittedName>
</protein>
<keyword evidence="3" id="KW-1185">Reference proteome</keyword>
<dbReference type="EMBL" id="KZ308575">
    <property type="protein sequence ID" value="KAG8231790.1"/>
    <property type="molecule type" value="Genomic_DNA"/>
</dbReference>
<reference evidence="2" key="2">
    <citation type="submission" date="2017-10" db="EMBL/GenBank/DDBJ databases">
        <title>Ladona fulva Genome sequencing and assembly.</title>
        <authorList>
            <person name="Murali S."/>
            <person name="Richards S."/>
            <person name="Bandaranaike D."/>
            <person name="Bellair M."/>
            <person name="Blankenburg K."/>
            <person name="Chao H."/>
            <person name="Dinh H."/>
            <person name="Doddapaneni H."/>
            <person name="Dugan-Rocha S."/>
            <person name="Elkadiri S."/>
            <person name="Gnanaolivu R."/>
            <person name="Hernandez B."/>
            <person name="Skinner E."/>
            <person name="Javaid M."/>
            <person name="Lee S."/>
            <person name="Li M."/>
            <person name="Ming W."/>
            <person name="Munidasa M."/>
            <person name="Muniz J."/>
            <person name="Nguyen L."/>
            <person name="Hughes D."/>
            <person name="Osuji N."/>
            <person name="Pu L.-L."/>
            <person name="Puazo M."/>
            <person name="Qu C."/>
            <person name="Quiroz J."/>
            <person name="Raj R."/>
            <person name="Weissenberger G."/>
            <person name="Xin Y."/>
            <person name="Zou X."/>
            <person name="Han Y."/>
            <person name="Worley K."/>
            <person name="Muzny D."/>
            <person name="Gibbs R."/>
        </authorList>
    </citation>
    <scope>NUCLEOTIDE SEQUENCE</scope>
    <source>
        <strain evidence="2">Sampled in the wild</strain>
    </source>
</reference>
<proteinExistence type="predicted"/>
<dbReference type="Proteomes" id="UP000792457">
    <property type="component" value="Unassembled WGS sequence"/>
</dbReference>
<evidence type="ECO:0000313" key="3">
    <source>
        <dbReference type="Proteomes" id="UP000792457"/>
    </source>
</evidence>
<reference evidence="2" key="1">
    <citation type="submission" date="2013-04" db="EMBL/GenBank/DDBJ databases">
        <authorList>
            <person name="Qu J."/>
            <person name="Murali S.C."/>
            <person name="Bandaranaike D."/>
            <person name="Bellair M."/>
            <person name="Blankenburg K."/>
            <person name="Chao H."/>
            <person name="Dinh H."/>
            <person name="Doddapaneni H."/>
            <person name="Downs B."/>
            <person name="Dugan-Rocha S."/>
            <person name="Elkadiri S."/>
            <person name="Gnanaolivu R.D."/>
            <person name="Hernandez B."/>
            <person name="Javaid M."/>
            <person name="Jayaseelan J.C."/>
            <person name="Lee S."/>
            <person name="Li M."/>
            <person name="Ming W."/>
            <person name="Munidasa M."/>
            <person name="Muniz J."/>
            <person name="Nguyen L."/>
            <person name="Ongeri F."/>
            <person name="Osuji N."/>
            <person name="Pu L.-L."/>
            <person name="Puazo M."/>
            <person name="Qu C."/>
            <person name="Quiroz J."/>
            <person name="Raj R."/>
            <person name="Weissenberger G."/>
            <person name="Xin Y."/>
            <person name="Zou X."/>
            <person name="Han Y."/>
            <person name="Richards S."/>
            <person name="Worley K."/>
            <person name="Muzny D."/>
            <person name="Gibbs R."/>
        </authorList>
    </citation>
    <scope>NUCLEOTIDE SEQUENCE</scope>
    <source>
        <strain evidence="2">Sampled in the wild</strain>
    </source>
</reference>
<comment type="caution">
    <text evidence="2">The sequence shown here is derived from an EMBL/GenBank/DDBJ whole genome shotgun (WGS) entry which is preliminary data.</text>
</comment>
<gene>
    <name evidence="2" type="ORF">J437_LFUL012066</name>
</gene>
<sequence length="203" mass="21566">MAMKDLSIDVTEEVETECNHKRVAEKKRFISDPYLDYRCVEECEHFGLARFELLLEYLFLILHTRWPSISAFWPTPTTIDEGLKVDSAGSGGGGGGGGEEEADDDGGVGPIGEGLAPERVAPPPRYGYGAIIVTSGGKEPLPTTTRGGAIEVGADEVVDMGGVGPKPREFRLLVSAVADVECHGGHAYGGDDDEGEDENEGAL</sequence>
<feature type="region of interest" description="Disordered" evidence="1">
    <location>
        <begin position="83"/>
        <end position="119"/>
    </location>
</feature>
<accession>A0A8K0KBC7</accession>
<name>A0A8K0KBC7_LADFU</name>